<sequence length="99" mass="11845">MAYTSLIRKNDEILYNGIAEMFNVDVCRHLAPEPKQHYCVLRELCNNFNRKYYEIFALLFFDKFQGRWPQALRSETKTIPTDLAGLRCAKHNYVLLLRW</sequence>
<organism evidence="1 2">
    <name type="scientific">Glossina palpalis gambiensis</name>
    <dbReference type="NCBI Taxonomy" id="67801"/>
    <lineage>
        <taxon>Eukaryota</taxon>
        <taxon>Metazoa</taxon>
        <taxon>Ecdysozoa</taxon>
        <taxon>Arthropoda</taxon>
        <taxon>Hexapoda</taxon>
        <taxon>Insecta</taxon>
        <taxon>Pterygota</taxon>
        <taxon>Neoptera</taxon>
        <taxon>Endopterygota</taxon>
        <taxon>Diptera</taxon>
        <taxon>Brachycera</taxon>
        <taxon>Muscomorpha</taxon>
        <taxon>Hippoboscoidea</taxon>
        <taxon>Glossinidae</taxon>
        <taxon>Glossina</taxon>
    </lineage>
</organism>
<protein>
    <submittedName>
        <fullName evidence="1">Uncharacterized protein</fullName>
    </submittedName>
</protein>
<keyword evidence="2" id="KW-1185">Reference proteome</keyword>
<dbReference type="VEuPathDB" id="VectorBase:GPPI045007"/>
<dbReference type="EnsemblMetazoa" id="GPPI045007-RA">
    <property type="protein sequence ID" value="GPPI045007-PA"/>
    <property type="gene ID" value="GPPI045007"/>
</dbReference>
<reference evidence="2" key="1">
    <citation type="submission" date="2015-01" db="EMBL/GenBank/DDBJ databases">
        <authorList>
            <person name="Aksoy S."/>
            <person name="Warren W."/>
            <person name="Wilson R.K."/>
        </authorList>
    </citation>
    <scope>NUCLEOTIDE SEQUENCE [LARGE SCALE GENOMIC DNA]</scope>
    <source>
        <strain evidence="2">IAEA</strain>
    </source>
</reference>
<dbReference type="AlphaFoldDB" id="A0A1B0BZD7"/>
<dbReference type="EMBL" id="JXJN01023096">
    <property type="status" value="NOT_ANNOTATED_CDS"/>
    <property type="molecule type" value="Genomic_DNA"/>
</dbReference>
<dbReference type="Proteomes" id="UP000092460">
    <property type="component" value="Unassembled WGS sequence"/>
</dbReference>
<evidence type="ECO:0000313" key="1">
    <source>
        <dbReference type="EnsemblMetazoa" id="GPPI045007-PA"/>
    </source>
</evidence>
<name>A0A1B0BZD7_9MUSC</name>
<evidence type="ECO:0000313" key="2">
    <source>
        <dbReference type="Proteomes" id="UP000092460"/>
    </source>
</evidence>
<accession>A0A1B0BZD7</accession>
<reference evidence="1" key="2">
    <citation type="submission" date="2020-05" db="UniProtKB">
        <authorList>
            <consortium name="EnsemblMetazoa"/>
        </authorList>
    </citation>
    <scope>IDENTIFICATION</scope>
    <source>
        <strain evidence="1">IAEA</strain>
    </source>
</reference>
<proteinExistence type="predicted"/>